<dbReference type="Pfam" id="PF13291">
    <property type="entry name" value="ACT_4"/>
    <property type="match status" value="1"/>
</dbReference>
<evidence type="ECO:0000313" key="6">
    <source>
        <dbReference type="EMBL" id="AKC95444.1"/>
    </source>
</evidence>
<dbReference type="InterPro" id="IPR033655">
    <property type="entry name" value="TGS_RelA/SpoT"/>
</dbReference>
<dbReference type="HOGENOM" id="CLU_012300_3_0_0"/>
<dbReference type="SUPFAM" id="SSF109604">
    <property type="entry name" value="HD-domain/PDEase-like"/>
    <property type="match status" value="1"/>
</dbReference>
<dbReference type="SUPFAM" id="SSF55021">
    <property type="entry name" value="ACT-like"/>
    <property type="match status" value="1"/>
</dbReference>
<dbReference type="GO" id="GO:0015969">
    <property type="term" value="P:guanosine tetraphosphate metabolic process"/>
    <property type="evidence" value="ECO:0007669"/>
    <property type="project" value="InterPro"/>
</dbReference>
<dbReference type="KEGG" id="sns:VC03_02675"/>
<feature type="domain" description="HD" evidence="4">
    <location>
        <begin position="47"/>
        <end position="144"/>
    </location>
</feature>
<evidence type="ECO:0000256" key="2">
    <source>
        <dbReference type="RuleBase" id="RU003847"/>
    </source>
</evidence>
<dbReference type="CDD" id="cd00077">
    <property type="entry name" value="HDc"/>
    <property type="match status" value="1"/>
</dbReference>
<dbReference type="Pfam" id="PF02824">
    <property type="entry name" value="TGS"/>
    <property type="match status" value="1"/>
</dbReference>
<dbReference type="InterPro" id="IPR012675">
    <property type="entry name" value="Beta-grasp_dom_sf"/>
</dbReference>
<dbReference type="Pfam" id="PF13328">
    <property type="entry name" value="HD_4"/>
    <property type="match status" value="1"/>
</dbReference>
<dbReference type="PANTHER" id="PTHR21262">
    <property type="entry name" value="GUANOSINE-3',5'-BIS DIPHOSPHATE 3'-PYROPHOSPHOHYDROLASE"/>
    <property type="match status" value="1"/>
</dbReference>
<dbReference type="CDD" id="cd01668">
    <property type="entry name" value="TGS_RSH"/>
    <property type="match status" value="1"/>
</dbReference>
<dbReference type="EMBL" id="CP011280">
    <property type="protein sequence ID" value="AKC95444.1"/>
    <property type="molecule type" value="Genomic_DNA"/>
</dbReference>
<protein>
    <submittedName>
        <fullName evidence="6">Guanosine-3',5'-bis(Diphosphate) 3'-pyrophosphohydrolase</fullName>
    </submittedName>
</protein>
<reference evidence="6 7" key="1">
    <citation type="journal article" date="2012" name="BMC Genomics">
        <title>Genomic sequence analysis and characterization of Sneathia amnii sp. nov.</title>
        <authorList>
            <consortium name="Vaginal Microbiome Consortium (additional members)"/>
            <person name="Harwich M.D.Jr."/>
            <person name="Serrano M.G."/>
            <person name="Fettweis J.M."/>
            <person name="Alves J.M."/>
            <person name="Reimers M.A."/>
            <person name="Buck G.A."/>
            <person name="Jefferson K.K."/>
        </authorList>
    </citation>
    <scope>NUCLEOTIDE SEQUENCE [LARGE SCALE GENOMIC DNA]</scope>
    <source>
        <strain evidence="6 7">SN35</strain>
    </source>
</reference>
<evidence type="ECO:0000259" key="4">
    <source>
        <dbReference type="PROSITE" id="PS51831"/>
    </source>
</evidence>
<evidence type="ECO:0000259" key="3">
    <source>
        <dbReference type="PROSITE" id="PS51671"/>
    </source>
</evidence>
<dbReference type="AlphaFoldDB" id="A0A0E3UTS7"/>
<sequence length="715" mass="83160">MLQKDAYEILCEKCKLNKELDMNKIEKAYILAREAHKGQYRKSGEEYIIHPLEVSQILVDLKMDTDTIVAGLLHDVVEDTLITITDIEYSFGKEVALLVDGVTKLRNLPKKQGKQIENIRKMVVAMSKDIRVVIIKLADRLHNMRTLKYQTPEKQIEKSKECLDVFAPIAHRIGMSKIKSELEDISFRYLNPEAYYEMKELVNTKRAERVKITNEIIEVIKKELEKYHIKAEVTGRPKHLYSIYKKITEKNKKFAELMDLIAIRVIVEKDEECYMVLGIVHGKFVPVSGRFKDYIAAPKTNGYQSIHTTIEYTKDQKVEIQIRTKQMHEIAEEGVAAHWKYKEKKTKDKNEKYYQAVKKIIDGNFAHEVTGEVLNETIFVFTPKGDVMELDRDSTALDFAFQVHTQIGYRTIGAKVNDKIVPLDQKLENGDKVEILTSKATNGPGKDWINMVNNNSSKVKIKKWFKDLEFKNKVKEGQELLEEEFSKIGLKFKELEDDEIVYLYMKKYNISTIDNLYYKFATNSLNLNTFIQKFKPKNDNTDYENIVEEVIENANKYATKNENKSGVKISGSDNTMFNFAKCCNPLPGVEIAGYITKTRGIVIHNKECKNIIELIKKDPDRQIDVYWDEKLLQVSNCKYEYSFQVKSINRESLLYDIIRIINEHKLDIVFMQTVSKEENGQNYAVMTIRIMIKNKDNFEKLRKNLLSIKDVVEVI</sequence>
<name>A0A0E3UTS7_9FUSO</name>
<keyword evidence="6" id="KW-0378">Hydrolase</keyword>
<dbReference type="InterPro" id="IPR003607">
    <property type="entry name" value="HD/PDEase_dom"/>
</dbReference>
<comment type="similarity">
    <text evidence="2">Belongs to the relA/spoT family.</text>
</comment>
<evidence type="ECO:0000313" key="7">
    <source>
        <dbReference type="Proteomes" id="UP000033103"/>
    </source>
</evidence>
<dbReference type="InterPro" id="IPR006674">
    <property type="entry name" value="HD_domain"/>
</dbReference>
<dbReference type="SMART" id="SM00471">
    <property type="entry name" value="HDc"/>
    <property type="match status" value="1"/>
</dbReference>
<dbReference type="Pfam" id="PF04607">
    <property type="entry name" value="RelA_SpoT"/>
    <property type="match status" value="1"/>
</dbReference>
<dbReference type="FunFam" id="1.10.3210.10:FF:000001">
    <property type="entry name" value="GTP pyrophosphokinase RelA"/>
    <property type="match status" value="1"/>
</dbReference>
<keyword evidence="7" id="KW-1185">Reference proteome</keyword>
<dbReference type="FunFam" id="3.10.20.30:FF:000002">
    <property type="entry name" value="GTP pyrophosphokinase (RelA/SpoT)"/>
    <property type="match status" value="1"/>
</dbReference>
<feature type="domain" description="TGS" evidence="5">
    <location>
        <begin position="376"/>
        <end position="437"/>
    </location>
</feature>
<dbReference type="PROSITE" id="PS51671">
    <property type="entry name" value="ACT"/>
    <property type="match status" value="1"/>
</dbReference>
<dbReference type="Gene3D" id="3.30.70.260">
    <property type="match status" value="1"/>
</dbReference>
<dbReference type="PROSITE" id="PS51831">
    <property type="entry name" value="HD"/>
    <property type="match status" value="1"/>
</dbReference>
<dbReference type="InterPro" id="IPR002912">
    <property type="entry name" value="ACT_dom"/>
</dbReference>
<dbReference type="STRING" id="187101.VC03_02675"/>
<dbReference type="Gene3D" id="1.10.3210.10">
    <property type="entry name" value="Hypothetical protein af1432"/>
    <property type="match status" value="1"/>
</dbReference>
<comment type="pathway">
    <text evidence="1">Purine metabolism.</text>
</comment>
<accession>A0A0E3UTS7</accession>
<dbReference type="InterPro" id="IPR004095">
    <property type="entry name" value="TGS"/>
</dbReference>
<gene>
    <name evidence="6" type="ORF">VC03_02675</name>
</gene>
<organism evidence="6 7">
    <name type="scientific">Sneathia vaginalis</name>
    <dbReference type="NCBI Taxonomy" id="187101"/>
    <lineage>
        <taxon>Bacteria</taxon>
        <taxon>Fusobacteriati</taxon>
        <taxon>Fusobacteriota</taxon>
        <taxon>Fusobacteriia</taxon>
        <taxon>Fusobacteriales</taxon>
        <taxon>Leptotrichiaceae</taxon>
        <taxon>Sneathia</taxon>
    </lineage>
</organism>
<dbReference type="SUPFAM" id="SSF81301">
    <property type="entry name" value="Nucleotidyltransferase"/>
    <property type="match status" value="1"/>
</dbReference>
<dbReference type="Gene3D" id="3.30.460.10">
    <property type="entry name" value="Beta Polymerase, domain 2"/>
    <property type="match status" value="1"/>
</dbReference>
<dbReference type="SUPFAM" id="SSF81271">
    <property type="entry name" value="TGS-like"/>
    <property type="match status" value="1"/>
</dbReference>
<dbReference type="PROSITE" id="PS51880">
    <property type="entry name" value="TGS"/>
    <property type="match status" value="1"/>
</dbReference>
<dbReference type="GO" id="GO:0016787">
    <property type="term" value="F:hydrolase activity"/>
    <property type="evidence" value="ECO:0007669"/>
    <property type="project" value="UniProtKB-KW"/>
</dbReference>
<dbReference type="Gene3D" id="3.10.20.30">
    <property type="match status" value="1"/>
</dbReference>
<dbReference type="InterPro" id="IPR007685">
    <property type="entry name" value="RelA_SpoT"/>
</dbReference>
<dbReference type="InterPro" id="IPR045865">
    <property type="entry name" value="ACT-like_dom_sf"/>
</dbReference>
<dbReference type="CDD" id="cd05399">
    <property type="entry name" value="NT_Rel-Spo_like"/>
    <property type="match status" value="1"/>
</dbReference>
<evidence type="ECO:0000259" key="5">
    <source>
        <dbReference type="PROSITE" id="PS51880"/>
    </source>
</evidence>
<dbReference type="PANTHER" id="PTHR21262:SF31">
    <property type="entry name" value="GTP PYROPHOSPHOKINASE"/>
    <property type="match status" value="1"/>
</dbReference>
<dbReference type="InterPro" id="IPR004811">
    <property type="entry name" value="RelA/Spo_fam"/>
</dbReference>
<dbReference type="InterPro" id="IPR012676">
    <property type="entry name" value="TGS-like"/>
</dbReference>
<feature type="domain" description="ACT" evidence="3">
    <location>
        <begin position="642"/>
        <end position="715"/>
    </location>
</feature>
<evidence type="ECO:0000256" key="1">
    <source>
        <dbReference type="ARBA" id="ARBA00025704"/>
    </source>
</evidence>
<proteinExistence type="inferred from homology"/>
<dbReference type="NCBIfam" id="TIGR00691">
    <property type="entry name" value="spoT_relA"/>
    <property type="match status" value="1"/>
</dbReference>
<dbReference type="InterPro" id="IPR043519">
    <property type="entry name" value="NT_sf"/>
</dbReference>
<dbReference type="Proteomes" id="UP000033103">
    <property type="component" value="Chromosome"/>
</dbReference>
<comment type="function">
    <text evidence="2">In eubacteria ppGpp (guanosine 3'-diphosphate 5'-diphosphate) is a mediator of the stringent response that coordinates a variety of cellular activities in response to changes in nutritional abundance.</text>
</comment>
<dbReference type="GO" id="GO:0005886">
    <property type="term" value="C:plasma membrane"/>
    <property type="evidence" value="ECO:0007669"/>
    <property type="project" value="TreeGrafter"/>
</dbReference>
<dbReference type="FunFam" id="3.30.460.10:FF:000001">
    <property type="entry name" value="GTP pyrophosphokinase RelA"/>
    <property type="match status" value="1"/>
</dbReference>
<dbReference type="RefSeq" id="WP_046328550.1">
    <property type="nucleotide sequence ID" value="NZ_CP011280.1"/>
</dbReference>
<dbReference type="SMART" id="SM00954">
    <property type="entry name" value="RelA_SpoT"/>
    <property type="match status" value="1"/>
</dbReference>
<dbReference type="PATRIC" id="fig|1069640.6.peg.515"/>